<proteinExistence type="predicted"/>
<dbReference type="EMBL" id="RFFG01000002">
    <property type="protein sequence ID" value="RMI47598.1"/>
    <property type="molecule type" value="Genomic_DNA"/>
</dbReference>
<organism evidence="2 3">
    <name type="scientific">Actinomadura harenae</name>
    <dbReference type="NCBI Taxonomy" id="2483351"/>
    <lineage>
        <taxon>Bacteria</taxon>
        <taxon>Bacillati</taxon>
        <taxon>Actinomycetota</taxon>
        <taxon>Actinomycetes</taxon>
        <taxon>Streptosporangiales</taxon>
        <taxon>Thermomonosporaceae</taxon>
        <taxon>Actinomadura</taxon>
    </lineage>
</organism>
<comment type="caution">
    <text evidence="2">The sequence shown here is derived from an EMBL/GenBank/DDBJ whole genome shotgun (WGS) entry which is preliminary data.</text>
</comment>
<protein>
    <recommendedName>
        <fullName evidence="1">Phage head morphogenesis domain-containing protein</fullName>
    </recommendedName>
</protein>
<dbReference type="OrthoDB" id="4329276at2"/>
<dbReference type="Pfam" id="PF04233">
    <property type="entry name" value="Phage_Mu_F"/>
    <property type="match status" value="1"/>
</dbReference>
<accession>A0A3M2MJP1</accession>
<evidence type="ECO:0000313" key="3">
    <source>
        <dbReference type="Proteomes" id="UP000282674"/>
    </source>
</evidence>
<dbReference type="AlphaFoldDB" id="A0A3M2MJP1"/>
<dbReference type="Proteomes" id="UP000282674">
    <property type="component" value="Unassembled WGS sequence"/>
</dbReference>
<evidence type="ECO:0000313" key="2">
    <source>
        <dbReference type="EMBL" id="RMI47598.1"/>
    </source>
</evidence>
<dbReference type="InterPro" id="IPR006528">
    <property type="entry name" value="Phage_head_morphogenesis_dom"/>
</dbReference>
<evidence type="ECO:0000259" key="1">
    <source>
        <dbReference type="Pfam" id="PF04233"/>
    </source>
</evidence>
<reference evidence="2 3" key="1">
    <citation type="submission" date="2018-10" db="EMBL/GenBank/DDBJ databases">
        <title>Isolation from soil.</title>
        <authorList>
            <person name="Hu J."/>
        </authorList>
    </citation>
    <scope>NUCLEOTIDE SEQUENCE [LARGE SCALE GENOMIC DNA]</scope>
    <source>
        <strain evidence="2 3">NEAU-Ht49</strain>
    </source>
</reference>
<feature type="domain" description="Phage head morphogenesis" evidence="1">
    <location>
        <begin position="7"/>
        <end position="109"/>
    </location>
</feature>
<gene>
    <name evidence="2" type="ORF">EBO15_01470</name>
</gene>
<name>A0A3M2MJP1_9ACTN</name>
<sequence>MGDLAVSLAAALRDGTSVDELARELRDVLDDESRAEMIARTEVARAQSQASLDTYGRADVRRVEWLTSPGNVCMQCEANADQGPISTRQVFTGGVDSPPQHPNCRCALMPVLDVSFE</sequence>
<dbReference type="NCBIfam" id="TIGR01641">
    <property type="entry name" value="phageSPP1_gp7"/>
    <property type="match status" value="1"/>
</dbReference>
<keyword evidence="3" id="KW-1185">Reference proteome</keyword>
<dbReference type="RefSeq" id="WP_122192448.1">
    <property type="nucleotide sequence ID" value="NZ_JBHSKC010000016.1"/>
</dbReference>